<dbReference type="AlphaFoldDB" id="A0AAU9UTE0"/>
<organism evidence="1 2">
    <name type="scientific">Euphydryas editha</name>
    <name type="common">Edith's checkerspot</name>
    <dbReference type="NCBI Taxonomy" id="104508"/>
    <lineage>
        <taxon>Eukaryota</taxon>
        <taxon>Metazoa</taxon>
        <taxon>Ecdysozoa</taxon>
        <taxon>Arthropoda</taxon>
        <taxon>Hexapoda</taxon>
        <taxon>Insecta</taxon>
        <taxon>Pterygota</taxon>
        <taxon>Neoptera</taxon>
        <taxon>Endopterygota</taxon>
        <taxon>Lepidoptera</taxon>
        <taxon>Glossata</taxon>
        <taxon>Ditrysia</taxon>
        <taxon>Papilionoidea</taxon>
        <taxon>Nymphalidae</taxon>
        <taxon>Nymphalinae</taxon>
        <taxon>Euphydryas</taxon>
    </lineage>
</organism>
<dbReference type="GO" id="GO:0003676">
    <property type="term" value="F:nucleic acid binding"/>
    <property type="evidence" value="ECO:0007669"/>
    <property type="project" value="InterPro"/>
</dbReference>
<dbReference type="Proteomes" id="UP001153954">
    <property type="component" value="Unassembled WGS sequence"/>
</dbReference>
<dbReference type="Gene3D" id="3.30.420.10">
    <property type="entry name" value="Ribonuclease H-like superfamily/Ribonuclease H"/>
    <property type="match status" value="1"/>
</dbReference>
<protein>
    <recommendedName>
        <fullName evidence="3">Transposase</fullName>
    </recommendedName>
</protein>
<evidence type="ECO:0000313" key="2">
    <source>
        <dbReference type="Proteomes" id="UP001153954"/>
    </source>
</evidence>
<accession>A0AAU9UTE0</accession>
<name>A0AAU9UTE0_EUPED</name>
<evidence type="ECO:0000313" key="1">
    <source>
        <dbReference type="EMBL" id="CAH2102448.1"/>
    </source>
</evidence>
<keyword evidence="2" id="KW-1185">Reference proteome</keyword>
<comment type="caution">
    <text evidence="1">The sequence shown here is derived from an EMBL/GenBank/DDBJ whole genome shotgun (WGS) entry which is preliminary data.</text>
</comment>
<dbReference type="EMBL" id="CAKOGL010000025">
    <property type="protein sequence ID" value="CAH2102448.1"/>
    <property type="molecule type" value="Genomic_DNA"/>
</dbReference>
<sequence length="107" mass="12719">MEQWDKNHEHTICLLDDNARPHCHSSVEAWMDQHNVERWVQPSFSPSLSPWDYGCFHQLKRRIGDGAYPDAAAFRKALDEEIMDSDQYRSLYKKRIIRLRAELSFPE</sequence>
<dbReference type="InterPro" id="IPR036397">
    <property type="entry name" value="RNaseH_sf"/>
</dbReference>
<proteinExistence type="predicted"/>
<gene>
    <name evidence="1" type="ORF">EEDITHA_LOCUS17080</name>
</gene>
<evidence type="ECO:0008006" key="3">
    <source>
        <dbReference type="Google" id="ProtNLM"/>
    </source>
</evidence>
<reference evidence="1" key="1">
    <citation type="submission" date="2022-03" db="EMBL/GenBank/DDBJ databases">
        <authorList>
            <person name="Tunstrom K."/>
        </authorList>
    </citation>
    <scope>NUCLEOTIDE SEQUENCE</scope>
</reference>